<comment type="cofactor">
    <cofactor evidence="1">
        <name>Mn(2+)</name>
        <dbReference type="ChEBI" id="CHEBI:29035"/>
    </cofactor>
</comment>
<dbReference type="AlphaFoldDB" id="A0A7W3P5H5"/>
<keyword evidence="6" id="KW-0464">Manganese</keyword>
<evidence type="ECO:0000256" key="4">
    <source>
        <dbReference type="ARBA" id="ARBA00022801"/>
    </source>
</evidence>
<feature type="domain" description="Nudix hydrolase" evidence="7">
    <location>
        <begin position="36"/>
        <end position="187"/>
    </location>
</feature>
<proteinExistence type="predicted"/>
<evidence type="ECO:0000256" key="2">
    <source>
        <dbReference type="ARBA" id="ARBA00001946"/>
    </source>
</evidence>
<evidence type="ECO:0000256" key="3">
    <source>
        <dbReference type="ARBA" id="ARBA00022723"/>
    </source>
</evidence>
<dbReference type="InterPro" id="IPR015797">
    <property type="entry name" value="NUDIX_hydrolase-like_dom_sf"/>
</dbReference>
<dbReference type="PROSITE" id="PS51462">
    <property type="entry name" value="NUDIX"/>
    <property type="match status" value="1"/>
</dbReference>
<evidence type="ECO:0000256" key="5">
    <source>
        <dbReference type="ARBA" id="ARBA00022842"/>
    </source>
</evidence>
<organism evidence="8 9">
    <name type="scientific">Microlunatus kandeliicorticis</name>
    <dbReference type="NCBI Taxonomy" id="1759536"/>
    <lineage>
        <taxon>Bacteria</taxon>
        <taxon>Bacillati</taxon>
        <taxon>Actinomycetota</taxon>
        <taxon>Actinomycetes</taxon>
        <taxon>Propionibacteriales</taxon>
        <taxon>Propionibacteriaceae</taxon>
        <taxon>Microlunatus</taxon>
    </lineage>
</organism>
<name>A0A7W3P5H5_9ACTN</name>
<dbReference type="SUPFAM" id="SSF55811">
    <property type="entry name" value="Nudix"/>
    <property type="match status" value="1"/>
</dbReference>
<gene>
    <name evidence="8" type="ORF">FHX74_001586</name>
</gene>
<dbReference type="Gene3D" id="3.90.79.10">
    <property type="entry name" value="Nucleoside Triphosphate Pyrophosphohydrolase"/>
    <property type="match status" value="2"/>
</dbReference>
<dbReference type="RefSeq" id="WP_220483595.1">
    <property type="nucleotide sequence ID" value="NZ_JACGWT010000002.1"/>
</dbReference>
<dbReference type="GO" id="GO:0046872">
    <property type="term" value="F:metal ion binding"/>
    <property type="evidence" value="ECO:0007669"/>
    <property type="project" value="UniProtKB-KW"/>
</dbReference>
<comment type="cofactor">
    <cofactor evidence="2">
        <name>Mg(2+)</name>
        <dbReference type="ChEBI" id="CHEBI:18420"/>
    </cofactor>
</comment>
<sequence length="238" mass="25372">MVGRSSRDVLRRLPTRVPDALAARLAEGGVTVPAADSVPAATVVLLRDHAGRLETYLLHRHSRMPFAAGMVVFPGGRVDPTDPVDPEAFDGRGDHGWRSGAVRETFEETGVRLDPAALVDWAHWITPVCEPRRYDTRFYLAALPAGQTAADVSGETVSAGWQTPAEALADAEAARARLMPPTRSVLLELAEELSVAGALAAGSDRRIEVVLPEPVLREDGWHFAYPLASAAPAGEGSA</sequence>
<keyword evidence="3" id="KW-0479">Metal-binding</keyword>
<keyword evidence="4" id="KW-0378">Hydrolase</keyword>
<dbReference type="GO" id="GO:0016818">
    <property type="term" value="F:hydrolase activity, acting on acid anhydrides, in phosphorus-containing anhydrides"/>
    <property type="evidence" value="ECO:0007669"/>
    <property type="project" value="InterPro"/>
</dbReference>
<dbReference type="Proteomes" id="UP000523079">
    <property type="component" value="Unassembled WGS sequence"/>
</dbReference>
<dbReference type="InterPro" id="IPR039121">
    <property type="entry name" value="NUDT19"/>
</dbReference>
<evidence type="ECO:0000256" key="6">
    <source>
        <dbReference type="ARBA" id="ARBA00023211"/>
    </source>
</evidence>
<keyword evidence="9" id="KW-1185">Reference proteome</keyword>
<dbReference type="EMBL" id="JACGWT010000002">
    <property type="protein sequence ID" value="MBA8793981.1"/>
    <property type="molecule type" value="Genomic_DNA"/>
</dbReference>
<evidence type="ECO:0000313" key="8">
    <source>
        <dbReference type="EMBL" id="MBA8793981.1"/>
    </source>
</evidence>
<reference evidence="8 9" key="1">
    <citation type="submission" date="2020-07" db="EMBL/GenBank/DDBJ databases">
        <title>Sequencing the genomes of 1000 actinobacteria strains.</title>
        <authorList>
            <person name="Klenk H.-P."/>
        </authorList>
    </citation>
    <scope>NUCLEOTIDE SEQUENCE [LARGE SCALE GENOMIC DNA]</scope>
    <source>
        <strain evidence="8 9">DSM 100723</strain>
    </source>
</reference>
<dbReference type="InterPro" id="IPR000086">
    <property type="entry name" value="NUDIX_hydrolase_dom"/>
</dbReference>
<comment type="caution">
    <text evidence="8">The sequence shown here is derived from an EMBL/GenBank/DDBJ whole genome shotgun (WGS) entry which is preliminary data.</text>
</comment>
<accession>A0A7W3P5H5</accession>
<dbReference type="Pfam" id="PF00293">
    <property type="entry name" value="NUDIX"/>
    <property type="match status" value="1"/>
</dbReference>
<keyword evidence="5" id="KW-0460">Magnesium</keyword>
<dbReference type="CDD" id="cd18870">
    <property type="entry name" value="NUDIX_AcylCoAdiphos_Nudt19"/>
    <property type="match status" value="1"/>
</dbReference>
<evidence type="ECO:0000256" key="1">
    <source>
        <dbReference type="ARBA" id="ARBA00001936"/>
    </source>
</evidence>
<evidence type="ECO:0000259" key="7">
    <source>
        <dbReference type="PROSITE" id="PS51462"/>
    </source>
</evidence>
<evidence type="ECO:0000313" key="9">
    <source>
        <dbReference type="Proteomes" id="UP000523079"/>
    </source>
</evidence>
<dbReference type="PANTHER" id="PTHR12318">
    <property type="entry name" value="TESTOSTERONE-REGULATED PROTEIN RP2"/>
    <property type="match status" value="1"/>
</dbReference>
<protein>
    <submittedName>
        <fullName evidence="8">8-oxo-dGTP pyrophosphatase MutT (NUDIX family)</fullName>
    </submittedName>
</protein>
<dbReference type="PANTHER" id="PTHR12318:SF0">
    <property type="entry name" value="ACYL-COENZYME A DIPHOSPHATASE NUDT19"/>
    <property type="match status" value="1"/>
</dbReference>